<keyword evidence="3" id="KW-0731">Sigma factor</keyword>
<keyword evidence="2" id="KW-0805">Transcription regulation</keyword>
<dbReference type="InterPro" id="IPR007627">
    <property type="entry name" value="RNA_pol_sigma70_r2"/>
</dbReference>
<dbReference type="Proteomes" id="UP000802392">
    <property type="component" value="Unassembled WGS sequence"/>
</dbReference>
<feature type="domain" description="RNA polymerase sigma-70 region 2" evidence="7">
    <location>
        <begin position="34"/>
        <end position="101"/>
    </location>
</feature>
<comment type="similarity">
    <text evidence="1">Belongs to the sigma-70 factor family. ECF subfamily.</text>
</comment>
<protein>
    <submittedName>
        <fullName evidence="8">RNA polymerase sigma factor (Sigma-70 family)</fullName>
    </submittedName>
</protein>
<keyword evidence="9" id="KW-1185">Reference proteome</keyword>
<dbReference type="InterPro" id="IPR013324">
    <property type="entry name" value="RNA_pol_sigma_r3/r4-like"/>
</dbReference>
<dbReference type="RefSeq" id="WP_167269627.1">
    <property type="nucleotide sequence ID" value="NZ_JAAOZD010000013.1"/>
</dbReference>
<dbReference type="Gene3D" id="1.10.1740.10">
    <property type="match status" value="1"/>
</dbReference>
<evidence type="ECO:0000256" key="1">
    <source>
        <dbReference type="ARBA" id="ARBA00010641"/>
    </source>
</evidence>
<feature type="compositionally biased region" description="Basic and acidic residues" evidence="6">
    <location>
        <begin position="204"/>
        <end position="213"/>
    </location>
</feature>
<accession>A0ABX0TLG7</accession>
<gene>
    <name evidence="8" type="ORF">FHR86_003786</name>
</gene>
<sequence length="213" mass="23409">MTIVLLIGLGVPEPADEELAQLTRTGAVDTFGHLYARHWPAGLAFAKRLAGNTSDAEDIASEAFVKIIAALRAGKGPSGPFRPYLFRTIRSCAADHWSARDHQTRVMEIVPEPEEDPRLALLLEANDRALVVQAFVGLPARWQTVLWYLDVMEETPRTVAPLMGLKPNAVSSLATRARRGLRHAFLQAHLQAHPADPTDPGCEPPKRISLESR</sequence>
<dbReference type="InterPro" id="IPR014284">
    <property type="entry name" value="RNA_pol_sigma-70_dom"/>
</dbReference>
<dbReference type="PANTHER" id="PTHR43133">
    <property type="entry name" value="RNA POLYMERASE ECF-TYPE SIGMA FACTO"/>
    <property type="match status" value="1"/>
</dbReference>
<keyword evidence="5" id="KW-0804">Transcription</keyword>
<evidence type="ECO:0000259" key="7">
    <source>
        <dbReference type="Pfam" id="PF04542"/>
    </source>
</evidence>
<dbReference type="SUPFAM" id="SSF88659">
    <property type="entry name" value="Sigma3 and sigma4 domains of RNA polymerase sigma factors"/>
    <property type="match status" value="1"/>
</dbReference>
<dbReference type="SUPFAM" id="SSF88946">
    <property type="entry name" value="Sigma2 domain of RNA polymerase sigma factors"/>
    <property type="match status" value="1"/>
</dbReference>
<evidence type="ECO:0000256" key="4">
    <source>
        <dbReference type="ARBA" id="ARBA00023125"/>
    </source>
</evidence>
<evidence type="ECO:0000256" key="3">
    <source>
        <dbReference type="ARBA" id="ARBA00023082"/>
    </source>
</evidence>
<comment type="caution">
    <text evidence="8">The sequence shown here is derived from an EMBL/GenBank/DDBJ whole genome shotgun (WGS) entry which is preliminary data.</text>
</comment>
<dbReference type="NCBIfam" id="TIGR02937">
    <property type="entry name" value="sigma70-ECF"/>
    <property type="match status" value="1"/>
</dbReference>
<dbReference type="InterPro" id="IPR039425">
    <property type="entry name" value="RNA_pol_sigma-70-like"/>
</dbReference>
<dbReference type="InterPro" id="IPR036388">
    <property type="entry name" value="WH-like_DNA-bd_sf"/>
</dbReference>
<name>A0ABX0TLG7_9MICC</name>
<keyword evidence="4" id="KW-0238">DNA-binding</keyword>
<reference evidence="8 9" key="1">
    <citation type="submission" date="2020-03" db="EMBL/GenBank/DDBJ databases">
        <title>Genomic Encyclopedia of Type Strains, Phase III (KMG-III): the genomes of soil and plant-associated and newly described type strains.</title>
        <authorList>
            <person name="Whitman W."/>
        </authorList>
    </citation>
    <scope>NUCLEOTIDE SEQUENCE [LARGE SCALE GENOMIC DNA]</scope>
    <source>
        <strain evidence="8 9">CECT 4207</strain>
    </source>
</reference>
<dbReference type="EMBL" id="JAAOZD010000013">
    <property type="protein sequence ID" value="NIJ03427.1"/>
    <property type="molecule type" value="Genomic_DNA"/>
</dbReference>
<proteinExistence type="inferred from homology"/>
<dbReference type="Gene3D" id="1.10.10.10">
    <property type="entry name" value="Winged helix-like DNA-binding domain superfamily/Winged helix DNA-binding domain"/>
    <property type="match status" value="1"/>
</dbReference>
<evidence type="ECO:0000256" key="5">
    <source>
        <dbReference type="ARBA" id="ARBA00023163"/>
    </source>
</evidence>
<evidence type="ECO:0000256" key="2">
    <source>
        <dbReference type="ARBA" id="ARBA00023015"/>
    </source>
</evidence>
<evidence type="ECO:0000313" key="9">
    <source>
        <dbReference type="Proteomes" id="UP000802392"/>
    </source>
</evidence>
<organism evidence="8 9">
    <name type="scientific">Paenarthrobacter ilicis</name>
    <dbReference type="NCBI Taxonomy" id="43665"/>
    <lineage>
        <taxon>Bacteria</taxon>
        <taxon>Bacillati</taxon>
        <taxon>Actinomycetota</taxon>
        <taxon>Actinomycetes</taxon>
        <taxon>Micrococcales</taxon>
        <taxon>Micrococcaceae</taxon>
        <taxon>Paenarthrobacter</taxon>
    </lineage>
</organism>
<evidence type="ECO:0000256" key="6">
    <source>
        <dbReference type="SAM" id="MobiDB-lite"/>
    </source>
</evidence>
<dbReference type="Pfam" id="PF04542">
    <property type="entry name" value="Sigma70_r2"/>
    <property type="match status" value="1"/>
</dbReference>
<feature type="region of interest" description="Disordered" evidence="6">
    <location>
        <begin position="191"/>
        <end position="213"/>
    </location>
</feature>
<evidence type="ECO:0000313" key="8">
    <source>
        <dbReference type="EMBL" id="NIJ03427.1"/>
    </source>
</evidence>
<dbReference type="InterPro" id="IPR013325">
    <property type="entry name" value="RNA_pol_sigma_r2"/>
</dbReference>
<dbReference type="PANTHER" id="PTHR43133:SF8">
    <property type="entry name" value="RNA POLYMERASE SIGMA FACTOR HI_1459-RELATED"/>
    <property type="match status" value="1"/>
</dbReference>